<comment type="caution">
    <text evidence="2">The sequence shown here is derived from an EMBL/GenBank/DDBJ whole genome shotgun (WGS) entry which is preliminary data.</text>
</comment>
<dbReference type="EMBL" id="SKBN01000128">
    <property type="protein sequence ID" value="TGJ82442.1"/>
    <property type="molecule type" value="Genomic_DNA"/>
</dbReference>
<dbReference type="Proteomes" id="UP000297716">
    <property type="component" value="Unassembled WGS sequence"/>
</dbReference>
<dbReference type="AlphaFoldDB" id="A0A4Z0Z1A4"/>
<dbReference type="OrthoDB" id="4761997at2759"/>
<name>A0A4Z0Z1A4_9PEZI</name>
<proteinExistence type="predicted"/>
<protein>
    <submittedName>
        <fullName evidence="2">Uncharacterized protein</fullName>
    </submittedName>
</protein>
<accession>A0A4Z0Z1A4</accession>
<evidence type="ECO:0000313" key="3">
    <source>
        <dbReference type="Proteomes" id="UP000297716"/>
    </source>
</evidence>
<evidence type="ECO:0000313" key="2">
    <source>
        <dbReference type="EMBL" id="TGJ82442.1"/>
    </source>
</evidence>
<keyword evidence="3" id="KW-1185">Reference proteome</keyword>
<evidence type="ECO:0000256" key="1">
    <source>
        <dbReference type="SAM" id="MobiDB-lite"/>
    </source>
</evidence>
<reference evidence="2 3" key="1">
    <citation type="submission" date="2019-03" db="EMBL/GenBank/DDBJ databases">
        <title>Draft genome sequence of Xylaria hypoxylon DSM 108379, a ubiquitous saprotrophic-parasitic fungi on hardwood.</title>
        <authorList>
            <person name="Buettner E."/>
            <person name="Leonhardt S."/>
            <person name="Gebauer A.M."/>
            <person name="Liers C."/>
            <person name="Hofrichter M."/>
            <person name="Kellner H."/>
        </authorList>
    </citation>
    <scope>NUCLEOTIDE SEQUENCE [LARGE SCALE GENOMIC DNA]</scope>
    <source>
        <strain evidence="2 3">DSM 108379</strain>
    </source>
</reference>
<gene>
    <name evidence="2" type="ORF">E0Z10_g6321</name>
</gene>
<feature type="region of interest" description="Disordered" evidence="1">
    <location>
        <begin position="51"/>
        <end position="94"/>
    </location>
</feature>
<organism evidence="2 3">
    <name type="scientific">Xylaria hypoxylon</name>
    <dbReference type="NCBI Taxonomy" id="37992"/>
    <lineage>
        <taxon>Eukaryota</taxon>
        <taxon>Fungi</taxon>
        <taxon>Dikarya</taxon>
        <taxon>Ascomycota</taxon>
        <taxon>Pezizomycotina</taxon>
        <taxon>Sordariomycetes</taxon>
        <taxon>Xylariomycetidae</taxon>
        <taxon>Xylariales</taxon>
        <taxon>Xylariaceae</taxon>
        <taxon>Xylaria</taxon>
    </lineage>
</organism>
<feature type="region of interest" description="Disordered" evidence="1">
    <location>
        <begin position="1"/>
        <end position="22"/>
    </location>
</feature>
<sequence length="111" mass="12372">MSTSHSPSRRNSAATDMTLTTSNTDFADKMKSHGEKVQHFDDDEKTLSDLALDETSSNRSKTKLSKAMTQLKSKLKAKDEKSTQKQKTPLPADYYPNTLRTFEALSAASRI</sequence>